<dbReference type="Pfam" id="PF06985">
    <property type="entry name" value="HET"/>
    <property type="match status" value="1"/>
</dbReference>
<organism evidence="2 3">
    <name type="scientific">Schizothecium vesticola</name>
    <dbReference type="NCBI Taxonomy" id="314040"/>
    <lineage>
        <taxon>Eukaryota</taxon>
        <taxon>Fungi</taxon>
        <taxon>Dikarya</taxon>
        <taxon>Ascomycota</taxon>
        <taxon>Pezizomycotina</taxon>
        <taxon>Sordariomycetes</taxon>
        <taxon>Sordariomycetidae</taxon>
        <taxon>Sordariales</taxon>
        <taxon>Schizotheciaceae</taxon>
        <taxon>Schizothecium</taxon>
    </lineage>
</organism>
<name>A0AA40K9A8_9PEZI</name>
<dbReference type="EMBL" id="JAUKUD010000002">
    <property type="protein sequence ID" value="KAK0750884.1"/>
    <property type="molecule type" value="Genomic_DNA"/>
</dbReference>
<evidence type="ECO:0000259" key="1">
    <source>
        <dbReference type="Pfam" id="PF06985"/>
    </source>
</evidence>
<keyword evidence="3" id="KW-1185">Reference proteome</keyword>
<evidence type="ECO:0000313" key="3">
    <source>
        <dbReference type="Proteomes" id="UP001172155"/>
    </source>
</evidence>
<gene>
    <name evidence="2" type="ORF">B0T18DRAFT_435440</name>
</gene>
<proteinExistence type="predicted"/>
<dbReference type="PANTHER" id="PTHR33112">
    <property type="entry name" value="DOMAIN PROTEIN, PUTATIVE-RELATED"/>
    <property type="match status" value="1"/>
</dbReference>
<dbReference type="AlphaFoldDB" id="A0AA40K9A8"/>
<comment type="caution">
    <text evidence="2">The sequence shown here is derived from an EMBL/GenBank/DDBJ whole genome shotgun (WGS) entry which is preliminary data.</text>
</comment>
<dbReference type="InterPro" id="IPR010730">
    <property type="entry name" value="HET"/>
</dbReference>
<sequence length="335" mass="38242">MPTGSSGTFDLALKWLDLCAQHHQNTCGQDNELGPPLLPSRVVDIGNSTSSTVFLREPPAGRRDRYICLSYCWGRSNFVKSTTATIQRHMTQGIAVTDLPRAFQDAIEIVHAFQVRYLWIDSLCIIQDSTADWEKECGRMAEVYSNSFLTIAATRAANPDESCFGTRPGPTVDSSAATTPSFPLLCRGWAYQERILAPRVLHFGPDQVIWECRDGRQCEFGKTYYFQDEVDKGEFFRRITAPPSANHQRQIRDLWRHIVVQYTAFDLTKPSDILPALSGLAERMWSSRQDEDYLAGLWSGSLIEDLLWYREDSTYNRRLKVLPIDQGRVYPRWSI</sequence>
<accession>A0AA40K9A8</accession>
<dbReference type="PANTHER" id="PTHR33112:SF9">
    <property type="entry name" value="HETEROKARYON INCOMPATIBILITY DOMAIN-CONTAINING PROTEIN"/>
    <property type="match status" value="1"/>
</dbReference>
<dbReference type="Proteomes" id="UP001172155">
    <property type="component" value="Unassembled WGS sequence"/>
</dbReference>
<reference evidence="2" key="1">
    <citation type="submission" date="2023-06" db="EMBL/GenBank/DDBJ databases">
        <title>Genome-scale phylogeny and comparative genomics of the fungal order Sordariales.</title>
        <authorList>
            <consortium name="Lawrence Berkeley National Laboratory"/>
            <person name="Hensen N."/>
            <person name="Bonometti L."/>
            <person name="Westerberg I."/>
            <person name="Brannstrom I.O."/>
            <person name="Guillou S."/>
            <person name="Cros-Aarteil S."/>
            <person name="Calhoun S."/>
            <person name="Haridas S."/>
            <person name="Kuo A."/>
            <person name="Mondo S."/>
            <person name="Pangilinan J."/>
            <person name="Riley R."/>
            <person name="LaButti K."/>
            <person name="Andreopoulos B."/>
            <person name="Lipzen A."/>
            <person name="Chen C."/>
            <person name="Yanf M."/>
            <person name="Daum C."/>
            <person name="Ng V."/>
            <person name="Clum A."/>
            <person name="Steindorff A."/>
            <person name="Ohm R."/>
            <person name="Martin F."/>
            <person name="Silar P."/>
            <person name="Natvig D."/>
            <person name="Lalanne C."/>
            <person name="Gautier V."/>
            <person name="Ament-velasquez S.L."/>
            <person name="Kruys A."/>
            <person name="Hutchinson M.I."/>
            <person name="Powell A.J."/>
            <person name="Barry K."/>
            <person name="Miller A.N."/>
            <person name="Grigoriev I.V."/>
            <person name="Debuchy R."/>
            <person name="Gladieux P."/>
            <person name="Thoren M.H."/>
            <person name="Johannesson H."/>
        </authorList>
    </citation>
    <scope>NUCLEOTIDE SEQUENCE</scope>
    <source>
        <strain evidence="2">SMH3187-1</strain>
    </source>
</reference>
<evidence type="ECO:0000313" key="2">
    <source>
        <dbReference type="EMBL" id="KAK0750884.1"/>
    </source>
</evidence>
<protein>
    <submittedName>
        <fullName evidence="2">Heterokaryon incompatibility protein-domain-containing protein</fullName>
    </submittedName>
</protein>
<feature type="domain" description="Heterokaryon incompatibility" evidence="1">
    <location>
        <begin position="66"/>
        <end position="173"/>
    </location>
</feature>